<gene>
    <name evidence="2" type="ORF">KIY12_08610</name>
</gene>
<accession>A0A8J7YPZ3</accession>
<evidence type="ECO:0000313" key="2">
    <source>
        <dbReference type="EMBL" id="MBX8644765.1"/>
    </source>
</evidence>
<evidence type="ECO:0000256" key="1">
    <source>
        <dbReference type="SAM" id="Coils"/>
    </source>
</evidence>
<name>A0A8J7YPZ3_9ARCH</name>
<proteinExistence type="predicted"/>
<dbReference type="AlphaFoldDB" id="A0A8J7YPZ3"/>
<evidence type="ECO:0000313" key="3">
    <source>
        <dbReference type="Proteomes" id="UP000750197"/>
    </source>
</evidence>
<comment type="caution">
    <text evidence="2">The sequence shown here is derived from an EMBL/GenBank/DDBJ whole genome shotgun (WGS) entry which is preliminary data.</text>
</comment>
<protein>
    <submittedName>
        <fullName evidence="2">Uncharacterized protein</fullName>
    </submittedName>
</protein>
<dbReference type="EMBL" id="JAHEAC010000098">
    <property type="protein sequence ID" value="MBX8644765.1"/>
    <property type="molecule type" value="Genomic_DNA"/>
</dbReference>
<reference evidence="2" key="1">
    <citation type="submission" date="2021-05" db="EMBL/GenBank/DDBJ databases">
        <title>Genomic insights into ecological role and evolution of a novel Thermoplasmata order Candidatus Sysuiplasmatales.</title>
        <authorList>
            <person name="Yuan Y."/>
        </authorList>
    </citation>
    <scope>NUCLEOTIDE SEQUENCE</scope>
    <source>
        <strain evidence="2">TUT19-bin139</strain>
    </source>
</reference>
<keyword evidence="1" id="KW-0175">Coiled coil</keyword>
<feature type="coiled-coil region" evidence="1">
    <location>
        <begin position="16"/>
        <end position="50"/>
    </location>
</feature>
<organism evidence="2 3">
    <name type="scientific">Candidatus Sysuiplasma superficiale</name>
    <dbReference type="NCBI Taxonomy" id="2823368"/>
    <lineage>
        <taxon>Archaea</taxon>
        <taxon>Methanobacteriati</taxon>
        <taxon>Thermoplasmatota</taxon>
        <taxon>Thermoplasmata</taxon>
        <taxon>Candidatus Sysuiplasmatales</taxon>
        <taxon>Candidatus Sysuiplasmataceae</taxon>
        <taxon>Candidatus Sysuiplasma</taxon>
    </lineage>
</organism>
<sequence length="73" mass="8657">MKALNSDSIIEAIRELRRWETKTADIESRLKELKLRKSELKEHIRSLELMLNSYEYSSADRVKSSTQRFDGVR</sequence>
<dbReference type="Proteomes" id="UP000750197">
    <property type="component" value="Unassembled WGS sequence"/>
</dbReference>